<keyword evidence="1" id="KW-0805">Transcription regulation</keyword>
<evidence type="ECO:0000259" key="4">
    <source>
        <dbReference type="PROSITE" id="PS50043"/>
    </source>
</evidence>
<comment type="caution">
    <text evidence="5">The sequence shown here is derived from an EMBL/GenBank/DDBJ whole genome shotgun (WGS) entry which is preliminary data.</text>
</comment>
<dbReference type="OrthoDB" id="4964457at2"/>
<keyword evidence="2 5" id="KW-0238">DNA-binding</keyword>
<accession>A0A3A4F4I2</accession>
<dbReference type="PANTHER" id="PTHR44688:SF16">
    <property type="entry name" value="DNA-BINDING TRANSCRIPTIONAL ACTIVATOR DEVR_DOSR"/>
    <property type="match status" value="1"/>
</dbReference>
<evidence type="ECO:0000256" key="3">
    <source>
        <dbReference type="ARBA" id="ARBA00023163"/>
    </source>
</evidence>
<dbReference type="Proteomes" id="UP000266615">
    <property type="component" value="Unassembled WGS sequence"/>
</dbReference>
<evidence type="ECO:0000313" key="6">
    <source>
        <dbReference type="Proteomes" id="UP000266615"/>
    </source>
</evidence>
<keyword evidence="6" id="KW-1185">Reference proteome</keyword>
<sequence>MLVRLAIQAAEEDEWIQEQQLLLLATLGMSADAAGRVLEAPWGHQPGRPSMIFMLAEALTTTDDHAALETAEVFIGAKSQHFGLVILSALWARRDELSAEIRARIAKTVMAQRHEATEPSWILNTFDDLTLCARERSVLEGLHRGDSTRVIARALNISPRTVEATVSAMLHRFGCANRVELISLDLLAS</sequence>
<feature type="domain" description="HTH luxR-type" evidence="4">
    <location>
        <begin position="124"/>
        <end position="189"/>
    </location>
</feature>
<dbReference type="GO" id="GO:0003677">
    <property type="term" value="F:DNA binding"/>
    <property type="evidence" value="ECO:0007669"/>
    <property type="project" value="UniProtKB-KW"/>
</dbReference>
<dbReference type="InterPro" id="IPR036388">
    <property type="entry name" value="WH-like_DNA-bd_sf"/>
</dbReference>
<dbReference type="PROSITE" id="PS50043">
    <property type="entry name" value="HTH_LUXR_2"/>
    <property type="match status" value="1"/>
</dbReference>
<evidence type="ECO:0000313" key="5">
    <source>
        <dbReference type="EMBL" id="RJN33272.1"/>
    </source>
</evidence>
<dbReference type="InterPro" id="IPR000792">
    <property type="entry name" value="Tscrpt_reg_LuxR_C"/>
</dbReference>
<dbReference type="GO" id="GO:0006355">
    <property type="term" value="P:regulation of DNA-templated transcription"/>
    <property type="evidence" value="ECO:0007669"/>
    <property type="project" value="InterPro"/>
</dbReference>
<reference evidence="5 6" key="1">
    <citation type="submission" date="2018-09" db="EMBL/GenBank/DDBJ databases">
        <title>Nesterenkonia natronophila sp. nov., an alkaliphilic actinobacteriume isolated from a soda lake, and emended description of the genus Nesterenkonia.</title>
        <authorList>
            <person name="Menes R.J."/>
            <person name="Iriarte A."/>
        </authorList>
    </citation>
    <scope>NUCLEOTIDE SEQUENCE [LARGE SCALE GENOMIC DNA]</scope>
    <source>
        <strain evidence="5 6">M8</strain>
    </source>
</reference>
<protein>
    <submittedName>
        <fullName evidence="5">DNA-binding response regulator</fullName>
    </submittedName>
</protein>
<dbReference type="InterPro" id="IPR016032">
    <property type="entry name" value="Sig_transdc_resp-reg_C-effctor"/>
</dbReference>
<name>A0A3A4F4I2_9MICC</name>
<dbReference type="Gene3D" id="1.10.10.10">
    <property type="entry name" value="Winged helix-like DNA-binding domain superfamily/Winged helix DNA-binding domain"/>
    <property type="match status" value="1"/>
</dbReference>
<dbReference type="EMBL" id="QYZP01000001">
    <property type="protein sequence ID" value="RJN33272.1"/>
    <property type="molecule type" value="Genomic_DNA"/>
</dbReference>
<evidence type="ECO:0000256" key="1">
    <source>
        <dbReference type="ARBA" id="ARBA00023015"/>
    </source>
</evidence>
<dbReference type="PANTHER" id="PTHR44688">
    <property type="entry name" value="DNA-BINDING TRANSCRIPTIONAL ACTIVATOR DEVR_DOSR"/>
    <property type="match status" value="1"/>
</dbReference>
<dbReference type="SUPFAM" id="SSF46894">
    <property type="entry name" value="C-terminal effector domain of the bipartite response regulators"/>
    <property type="match status" value="1"/>
</dbReference>
<organism evidence="5 6">
    <name type="scientific">Nesterenkonia natronophila</name>
    <dbReference type="NCBI Taxonomy" id="2174932"/>
    <lineage>
        <taxon>Bacteria</taxon>
        <taxon>Bacillati</taxon>
        <taxon>Actinomycetota</taxon>
        <taxon>Actinomycetes</taxon>
        <taxon>Micrococcales</taxon>
        <taxon>Micrococcaceae</taxon>
        <taxon>Nesterenkonia</taxon>
    </lineage>
</organism>
<dbReference type="Pfam" id="PF00196">
    <property type="entry name" value="GerE"/>
    <property type="match status" value="1"/>
</dbReference>
<dbReference type="PRINTS" id="PR00038">
    <property type="entry name" value="HTHLUXR"/>
</dbReference>
<keyword evidence="3" id="KW-0804">Transcription</keyword>
<proteinExistence type="predicted"/>
<evidence type="ECO:0000256" key="2">
    <source>
        <dbReference type="ARBA" id="ARBA00023125"/>
    </source>
</evidence>
<dbReference type="AlphaFoldDB" id="A0A3A4F4I2"/>
<dbReference type="SMART" id="SM00421">
    <property type="entry name" value="HTH_LUXR"/>
    <property type="match status" value="1"/>
</dbReference>
<gene>
    <name evidence="5" type="ORF">D3250_05010</name>
</gene>